<proteinExistence type="predicted"/>
<comment type="caution">
    <text evidence="1">The sequence shown here is derived from an EMBL/GenBank/DDBJ whole genome shotgun (WGS) entry which is preliminary data.</text>
</comment>
<dbReference type="Proteomes" id="UP001500604">
    <property type="component" value="Unassembled WGS sequence"/>
</dbReference>
<evidence type="ECO:0000313" key="1">
    <source>
        <dbReference type="EMBL" id="GAA4652364.1"/>
    </source>
</evidence>
<accession>A0ABP8VAD2</accession>
<name>A0ABP8VAD2_9GAMM</name>
<evidence type="ECO:0000313" key="2">
    <source>
        <dbReference type="Proteomes" id="UP001500604"/>
    </source>
</evidence>
<gene>
    <name evidence="1" type="ORF">GCM10023116_46480</name>
</gene>
<sequence length="92" mass="10014">MKHLQKMQLIMALVAAINEAGIAEMVCHLSGYRNGNSSLNVYGWDPAPGEKYTTENKIYDKDAFLPSEEAPEQLATIISDLQGMLTNAEAAA</sequence>
<reference evidence="2" key="1">
    <citation type="journal article" date="2019" name="Int. J. Syst. Evol. Microbiol.">
        <title>The Global Catalogue of Microorganisms (GCM) 10K type strain sequencing project: providing services to taxonomists for standard genome sequencing and annotation.</title>
        <authorList>
            <consortium name="The Broad Institute Genomics Platform"/>
            <consortium name="The Broad Institute Genome Sequencing Center for Infectious Disease"/>
            <person name="Wu L."/>
            <person name="Ma J."/>
        </authorList>
    </citation>
    <scope>NUCLEOTIDE SEQUENCE [LARGE SCALE GENOMIC DNA]</scope>
    <source>
        <strain evidence="2">JCM 17805</strain>
    </source>
</reference>
<dbReference type="EMBL" id="BAABFL010000474">
    <property type="protein sequence ID" value="GAA4652364.1"/>
    <property type="molecule type" value="Genomic_DNA"/>
</dbReference>
<keyword evidence="2" id="KW-1185">Reference proteome</keyword>
<dbReference type="RefSeq" id="WP_345198910.1">
    <property type="nucleotide sequence ID" value="NZ_BAABFL010000474.1"/>
</dbReference>
<protein>
    <submittedName>
        <fullName evidence="1">Uncharacterized protein</fullName>
    </submittedName>
</protein>
<organism evidence="1 2">
    <name type="scientific">Kistimonas scapharcae</name>
    <dbReference type="NCBI Taxonomy" id="1036133"/>
    <lineage>
        <taxon>Bacteria</taxon>
        <taxon>Pseudomonadati</taxon>
        <taxon>Pseudomonadota</taxon>
        <taxon>Gammaproteobacteria</taxon>
        <taxon>Oceanospirillales</taxon>
        <taxon>Endozoicomonadaceae</taxon>
        <taxon>Kistimonas</taxon>
    </lineage>
</organism>